<keyword evidence="4" id="KW-0547">Nucleotide-binding</keyword>
<keyword evidence="6" id="KW-0067">ATP-binding</keyword>
<dbReference type="InterPro" id="IPR000719">
    <property type="entry name" value="Prot_kinase_dom"/>
</dbReference>
<feature type="region of interest" description="Disordered" evidence="9">
    <location>
        <begin position="387"/>
        <end position="416"/>
    </location>
</feature>
<name>A0AAD5YMP0_9AGAR</name>
<feature type="compositionally biased region" description="Low complexity" evidence="9">
    <location>
        <begin position="394"/>
        <end position="408"/>
    </location>
</feature>
<dbReference type="GO" id="GO:0004674">
    <property type="term" value="F:protein serine/threonine kinase activity"/>
    <property type="evidence" value="ECO:0007669"/>
    <property type="project" value="UniProtKB-KW"/>
</dbReference>
<feature type="region of interest" description="Disordered" evidence="9">
    <location>
        <begin position="202"/>
        <end position="346"/>
    </location>
</feature>
<feature type="region of interest" description="Disordered" evidence="9">
    <location>
        <begin position="527"/>
        <end position="548"/>
    </location>
</feature>
<gene>
    <name evidence="11" type="ORF">NP233_g9912</name>
</gene>
<feature type="compositionally biased region" description="Low complexity" evidence="9">
    <location>
        <begin position="250"/>
        <end position="270"/>
    </location>
</feature>
<evidence type="ECO:0000313" key="11">
    <source>
        <dbReference type="EMBL" id="KAJ3561901.1"/>
    </source>
</evidence>
<evidence type="ECO:0000256" key="1">
    <source>
        <dbReference type="ARBA" id="ARBA00012513"/>
    </source>
</evidence>
<comment type="catalytic activity">
    <reaction evidence="7">
        <text>L-threonyl-[protein] + ATP = O-phospho-L-threonyl-[protein] + ADP + H(+)</text>
        <dbReference type="Rhea" id="RHEA:46608"/>
        <dbReference type="Rhea" id="RHEA-COMP:11060"/>
        <dbReference type="Rhea" id="RHEA-COMP:11605"/>
        <dbReference type="ChEBI" id="CHEBI:15378"/>
        <dbReference type="ChEBI" id="CHEBI:30013"/>
        <dbReference type="ChEBI" id="CHEBI:30616"/>
        <dbReference type="ChEBI" id="CHEBI:61977"/>
        <dbReference type="ChEBI" id="CHEBI:456216"/>
        <dbReference type="EC" id="2.7.11.1"/>
    </reaction>
</comment>
<dbReference type="InterPro" id="IPR011009">
    <property type="entry name" value="Kinase-like_dom_sf"/>
</dbReference>
<reference evidence="11" key="1">
    <citation type="submission" date="2022-07" db="EMBL/GenBank/DDBJ databases">
        <title>Genome Sequence of Leucocoprinus birnbaumii.</title>
        <authorList>
            <person name="Buettner E."/>
        </authorList>
    </citation>
    <scope>NUCLEOTIDE SEQUENCE</scope>
    <source>
        <strain evidence="11">VT141</strain>
    </source>
</reference>
<comment type="catalytic activity">
    <reaction evidence="8">
        <text>L-seryl-[protein] + ATP = O-phospho-L-seryl-[protein] + ADP + H(+)</text>
        <dbReference type="Rhea" id="RHEA:17989"/>
        <dbReference type="Rhea" id="RHEA-COMP:9863"/>
        <dbReference type="Rhea" id="RHEA-COMP:11604"/>
        <dbReference type="ChEBI" id="CHEBI:15378"/>
        <dbReference type="ChEBI" id="CHEBI:29999"/>
        <dbReference type="ChEBI" id="CHEBI:30616"/>
        <dbReference type="ChEBI" id="CHEBI:83421"/>
        <dbReference type="ChEBI" id="CHEBI:456216"/>
        <dbReference type="EC" id="2.7.11.1"/>
    </reaction>
</comment>
<dbReference type="EC" id="2.7.11.1" evidence="1"/>
<dbReference type="SUPFAM" id="SSF56112">
    <property type="entry name" value="Protein kinase-like (PK-like)"/>
    <property type="match status" value="1"/>
</dbReference>
<dbReference type="PANTHER" id="PTHR24343">
    <property type="entry name" value="SERINE/THREONINE KINASE"/>
    <property type="match status" value="1"/>
</dbReference>
<evidence type="ECO:0000256" key="9">
    <source>
        <dbReference type="SAM" id="MobiDB-lite"/>
    </source>
</evidence>
<evidence type="ECO:0000259" key="10">
    <source>
        <dbReference type="PROSITE" id="PS50011"/>
    </source>
</evidence>
<evidence type="ECO:0000256" key="7">
    <source>
        <dbReference type="ARBA" id="ARBA00047899"/>
    </source>
</evidence>
<dbReference type="GO" id="GO:0005829">
    <property type="term" value="C:cytosol"/>
    <property type="evidence" value="ECO:0007669"/>
    <property type="project" value="TreeGrafter"/>
</dbReference>
<dbReference type="InterPro" id="IPR008271">
    <property type="entry name" value="Ser/Thr_kinase_AS"/>
</dbReference>
<evidence type="ECO:0000256" key="3">
    <source>
        <dbReference type="ARBA" id="ARBA00022679"/>
    </source>
</evidence>
<feature type="compositionally biased region" description="Basic and acidic residues" evidence="9">
    <location>
        <begin position="312"/>
        <end position="321"/>
    </location>
</feature>
<feature type="domain" description="Protein kinase" evidence="10">
    <location>
        <begin position="1"/>
        <end position="469"/>
    </location>
</feature>
<keyword evidence="3" id="KW-0808">Transferase</keyword>
<protein>
    <recommendedName>
        <fullName evidence="1">non-specific serine/threonine protein kinase</fullName>
        <ecNumber evidence="1">2.7.11.1</ecNumber>
    </recommendedName>
</protein>
<proteinExistence type="predicted"/>
<comment type="caution">
    <text evidence="11">The sequence shown here is derived from an EMBL/GenBank/DDBJ whole genome shotgun (WGS) entry which is preliminary data.</text>
</comment>
<sequence length="548" mass="59141">MGKNGGGIFAVKEFRPKRSGETEREYQKKVTAEFCVGSTLKHPNIIETVDIVSDHGHYYEVMEYAPFDLFSVVMSGKMCRPEIYCVFRQICDGVEYLHEMGLAHRDLKLDNCVMTSANVVKLIDFGTATVFHYPGKSFTPATGVVGSDPYLAPEVLSQESYDPRKTDVWSVAIIFLCMILRRFPWKIPDPKTDPSFKAFVNAHPDLSVKPPPKKQRPAIEGRAPSSPSLLDKPIPPARAGSTDSAHADVSSNSTSSETTSILSKSSSGSSAITDPPSRLASVGKDLSSEEARARQISAHIGGSSPSIGSELRPSESPRDVDPSVLSFARPGTSTESLPGPLEATLLDNLPTPRVSAAPMSMMSMSAEVLAEKTLTPLSHPAVAAIATSESDQQKTPTVASAVPAPAKTPRQRQRTDSVATFHAGGAESIFRLLPRETRPALRRMLFVEPSARCTLTDLLKGKGKTSGLLCGCKPGRHNHNGRSASASGIETPPGGHCVDHDDCDPEDEDDGDEWLKSIVPCSKPGVNPSHVHIKVTTDEKQTKKKFFN</sequence>
<evidence type="ECO:0000256" key="2">
    <source>
        <dbReference type="ARBA" id="ARBA00022527"/>
    </source>
</evidence>
<dbReference type="Proteomes" id="UP001213000">
    <property type="component" value="Unassembled WGS sequence"/>
</dbReference>
<evidence type="ECO:0000313" key="12">
    <source>
        <dbReference type="Proteomes" id="UP001213000"/>
    </source>
</evidence>
<keyword evidence="12" id="KW-1185">Reference proteome</keyword>
<keyword evidence="2" id="KW-0723">Serine/threonine-protein kinase</keyword>
<dbReference type="PANTHER" id="PTHR24343:SF137">
    <property type="entry name" value="SERINE_THREONINE-PROTEIN KINASE HRK1"/>
    <property type="match status" value="1"/>
</dbReference>
<evidence type="ECO:0000256" key="4">
    <source>
        <dbReference type="ARBA" id="ARBA00022741"/>
    </source>
</evidence>
<dbReference type="Gene3D" id="1.10.510.10">
    <property type="entry name" value="Transferase(Phosphotransferase) domain 1"/>
    <property type="match status" value="1"/>
</dbReference>
<evidence type="ECO:0000256" key="6">
    <source>
        <dbReference type="ARBA" id="ARBA00022840"/>
    </source>
</evidence>
<accession>A0AAD5YMP0</accession>
<dbReference type="PROSITE" id="PS50011">
    <property type="entry name" value="PROTEIN_KINASE_DOM"/>
    <property type="match status" value="1"/>
</dbReference>
<dbReference type="Pfam" id="PF00069">
    <property type="entry name" value="Pkinase"/>
    <property type="match status" value="1"/>
</dbReference>
<dbReference type="PROSITE" id="PS00108">
    <property type="entry name" value="PROTEIN_KINASE_ST"/>
    <property type="match status" value="1"/>
</dbReference>
<dbReference type="AlphaFoldDB" id="A0AAD5YMP0"/>
<organism evidence="11 12">
    <name type="scientific">Leucocoprinus birnbaumii</name>
    <dbReference type="NCBI Taxonomy" id="56174"/>
    <lineage>
        <taxon>Eukaryota</taxon>
        <taxon>Fungi</taxon>
        <taxon>Dikarya</taxon>
        <taxon>Basidiomycota</taxon>
        <taxon>Agaricomycotina</taxon>
        <taxon>Agaricomycetes</taxon>
        <taxon>Agaricomycetidae</taxon>
        <taxon>Agaricales</taxon>
        <taxon>Agaricineae</taxon>
        <taxon>Agaricaceae</taxon>
        <taxon>Leucocoprinus</taxon>
    </lineage>
</organism>
<keyword evidence="5" id="KW-0418">Kinase</keyword>
<evidence type="ECO:0000256" key="5">
    <source>
        <dbReference type="ARBA" id="ARBA00022777"/>
    </source>
</evidence>
<evidence type="ECO:0000256" key="8">
    <source>
        <dbReference type="ARBA" id="ARBA00048679"/>
    </source>
</evidence>
<dbReference type="EMBL" id="JANIEX010000939">
    <property type="protein sequence ID" value="KAJ3561901.1"/>
    <property type="molecule type" value="Genomic_DNA"/>
</dbReference>
<dbReference type="SMART" id="SM00220">
    <property type="entry name" value="S_TKc"/>
    <property type="match status" value="1"/>
</dbReference>
<dbReference type="GO" id="GO:0005524">
    <property type="term" value="F:ATP binding"/>
    <property type="evidence" value="ECO:0007669"/>
    <property type="project" value="UniProtKB-KW"/>
</dbReference>